<evidence type="ECO:0000256" key="6">
    <source>
        <dbReference type="RuleBase" id="RU362114"/>
    </source>
</evidence>
<comment type="subcellular location">
    <subcellularLocation>
        <location evidence="1">Nucleus</location>
    </subcellularLocation>
</comment>
<sequence>MDENNSGNNERHLFHATSFERLELINFHGFKRNQKKKHAKRYGKGVYFARDASKSMLYADPAGEQRYMYIARVLVGHYCQGEKEMKAPPPRNSTGRLYDSAVDKPVDPEIFVIFHDTQCYPEYLITYK</sequence>
<keyword evidence="5" id="KW-0539">Nucleus</keyword>
<evidence type="ECO:0000256" key="4">
    <source>
        <dbReference type="ARBA" id="ARBA00023027"/>
    </source>
</evidence>
<comment type="caution">
    <text evidence="8">The sequence shown here is derived from an EMBL/GenBank/DDBJ whole genome shotgun (WGS) entry which is preliminary data.</text>
</comment>
<keyword evidence="9" id="KW-1185">Reference proteome</keyword>
<feature type="domain" description="PARP catalytic" evidence="7">
    <location>
        <begin position="1"/>
        <end position="128"/>
    </location>
</feature>
<dbReference type="CDD" id="cd01439">
    <property type="entry name" value="TCCD_inducible_PARP_like"/>
    <property type="match status" value="1"/>
</dbReference>
<evidence type="ECO:0000256" key="5">
    <source>
        <dbReference type="ARBA" id="ARBA00023242"/>
    </source>
</evidence>
<keyword evidence="3 6" id="KW-0808">Transferase</keyword>
<reference evidence="8 9" key="1">
    <citation type="submission" date="2022-05" db="EMBL/GenBank/DDBJ databases">
        <authorList>
            <consortium name="Genoscope - CEA"/>
            <person name="William W."/>
        </authorList>
    </citation>
    <scope>NUCLEOTIDE SEQUENCE [LARGE SCALE GENOMIC DNA]</scope>
</reference>
<dbReference type="EMBL" id="CALNXK010000347">
    <property type="protein sequence ID" value="CAH3183227.1"/>
    <property type="molecule type" value="Genomic_DNA"/>
</dbReference>
<evidence type="ECO:0000313" key="9">
    <source>
        <dbReference type="Proteomes" id="UP001159405"/>
    </source>
</evidence>
<protein>
    <recommendedName>
        <fullName evidence="6">Poly [ADP-ribose] polymerase</fullName>
        <shortName evidence="6">PARP</shortName>
        <ecNumber evidence="6">2.4.2.-</ecNumber>
    </recommendedName>
</protein>
<evidence type="ECO:0000313" key="8">
    <source>
        <dbReference type="EMBL" id="CAH3183227.1"/>
    </source>
</evidence>
<organism evidence="8 9">
    <name type="scientific">Porites lobata</name>
    <dbReference type="NCBI Taxonomy" id="104759"/>
    <lineage>
        <taxon>Eukaryota</taxon>
        <taxon>Metazoa</taxon>
        <taxon>Cnidaria</taxon>
        <taxon>Anthozoa</taxon>
        <taxon>Hexacorallia</taxon>
        <taxon>Scleractinia</taxon>
        <taxon>Fungiina</taxon>
        <taxon>Poritidae</taxon>
        <taxon>Porites</taxon>
    </lineage>
</organism>
<dbReference type="PANTHER" id="PTHR14453:SF67">
    <property type="entry name" value="POLY [ADP-RIBOSE] POLYMERASE"/>
    <property type="match status" value="1"/>
</dbReference>
<dbReference type="EC" id="2.4.2.-" evidence="6"/>
<accession>A0ABN8S0B3</accession>
<dbReference type="Proteomes" id="UP001159405">
    <property type="component" value="Unassembled WGS sequence"/>
</dbReference>
<keyword evidence="4 6" id="KW-0520">NAD</keyword>
<keyword evidence="2 6" id="KW-0328">Glycosyltransferase</keyword>
<proteinExistence type="predicted"/>
<evidence type="ECO:0000256" key="3">
    <source>
        <dbReference type="ARBA" id="ARBA00022679"/>
    </source>
</evidence>
<evidence type="ECO:0000259" key="7">
    <source>
        <dbReference type="PROSITE" id="PS51059"/>
    </source>
</evidence>
<dbReference type="Pfam" id="PF00644">
    <property type="entry name" value="PARP"/>
    <property type="match status" value="1"/>
</dbReference>
<dbReference type="SUPFAM" id="SSF56399">
    <property type="entry name" value="ADP-ribosylation"/>
    <property type="match status" value="1"/>
</dbReference>
<dbReference type="InterPro" id="IPR012317">
    <property type="entry name" value="Poly(ADP-ribose)pol_cat_dom"/>
</dbReference>
<name>A0ABN8S0B3_9CNID</name>
<dbReference type="PROSITE" id="PS51059">
    <property type="entry name" value="PARP_CATALYTIC"/>
    <property type="match status" value="1"/>
</dbReference>
<dbReference type="Gene3D" id="3.90.228.10">
    <property type="match status" value="1"/>
</dbReference>
<dbReference type="PANTHER" id="PTHR14453">
    <property type="entry name" value="PARP/ZINC FINGER CCCH TYPE DOMAIN CONTAINING PROTEIN"/>
    <property type="match status" value="1"/>
</dbReference>
<evidence type="ECO:0000256" key="1">
    <source>
        <dbReference type="ARBA" id="ARBA00004123"/>
    </source>
</evidence>
<evidence type="ECO:0000256" key="2">
    <source>
        <dbReference type="ARBA" id="ARBA00022676"/>
    </source>
</evidence>
<gene>
    <name evidence="8" type="ORF">PLOB_00028159</name>
</gene>
<dbReference type="InterPro" id="IPR052056">
    <property type="entry name" value="Mono-ARTD/PARP"/>
</dbReference>